<proteinExistence type="predicted"/>
<accession>A0ACB9RF06</accession>
<keyword evidence="2" id="KW-1185">Reference proteome</keyword>
<evidence type="ECO:0000313" key="2">
    <source>
        <dbReference type="Proteomes" id="UP001057402"/>
    </source>
</evidence>
<dbReference type="Proteomes" id="UP001057402">
    <property type="component" value="Chromosome 4"/>
</dbReference>
<dbReference type="EMBL" id="CM042883">
    <property type="protein sequence ID" value="KAI4377285.1"/>
    <property type="molecule type" value="Genomic_DNA"/>
</dbReference>
<gene>
    <name evidence="1" type="ORF">MLD38_014943</name>
</gene>
<comment type="caution">
    <text evidence="1">The sequence shown here is derived from an EMBL/GenBank/DDBJ whole genome shotgun (WGS) entry which is preliminary data.</text>
</comment>
<protein>
    <submittedName>
        <fullName evidence="1">Uncharacterized protein</fullName>
    </submittedName>
</protein>
<name>A0ACB9RF06_9MYRT</name>
<evidence type="ECO:0000313" key="1">
    <source>
        <dbReference type="EMBL" id="KAI4377285.1"/>
    </source>
</evidence>
<organism evidence="1 2">
    <name type="scientific">Melastoma candidum</name>
    <dbReference type="NCBI Taxonomy" id="119954"/>
    <lineage>
        <taxon>Eukaryota</taxon>
        <taxon>Viridiplantae</taxon>
        <taxon>Streptophyta</taxon>
        <taxon>Embryophyta</taxon>
        <taxon>Tracheophyta</taxon>
        <taxon>Spermatophyta</taxon>
        <taxon>Magnoliopsida</taxon>
        <taxon>eudicotyledons</taxon>
        <taxon>Gunneridae</taxon>
        <taxon>Pentapetalae</taxon>
        <taxon>rosids</taxon>
        <taxon>malvids</taxon>
        <taxon>Myrtales</taxon>
        <taxon>Melastomataceae</taxon>
        <taxon>Melastomatoideae</taxon>
        <taxon>Melastomateae</taxon>
        <taxon>Melastoma</taxon>
    </lineage>
</organism>
<reference evidence="2" key="1">
    <citation type="journal article" date="2023" name="Front. Plant Sci.">
        <title>Chromosomal-level genome assembly of Melastoma candidum provides insights into trichome evolution.</title>
        <authorList>
            <person name="Zhong Y."/>
            <person name="Wu W."/>
            <person name="Sun C."/>
            <person name="Zou P."/>
            <person name="Liu Y."/>
            <person name="Dai S."/>
            <person name="Zhou R."/>
        </authorList>
    </citation>
    <scope>NUCLEOTIDE SEQUENCE [LARGE SCALE GENOMIC DNA]</scope>
</reference>
<sequence>MAGADQAARLGQEVLHQRRSMPKSPLRMAVGGVAMAAVIGFFTLLTKKKPEASVIDVAKVAAGVAHPDNTHPPK</sequence>